<feature type="region of interest" description="Disordered" evidence="1">
    <location>
        <begin position="19"/>
        <end position="44"/>
    </location>
</feature>
<comment type="caution">
    <text evidence="2">The sequence shown here is derived from an EMBL/GenBank/DDBJ whole genome shotgun (WGS) entry which is preliminary data.</text>
</comment>
<sequence>AEVGDIAVDANLSAAGQDAITKRHTRSHDHSNALDGSPIAEAGVPNHMSKNKLAFTLNKILKGAGAGSNPTEVDMPAGEATTFEVLDGHGDVGPGAAQVAKGDHTHTLIITTERSAILRQTNETNWVEVDNIAVPATKKILVCAQAYSRASDPYGSDGYLRVLVDAVQKLQVSLLF</sequence>
<evidence type="ECO:0000313" key="2">
    <source>
        <dbReference type="EMBL" id="GAJ06108.1"/>
    </source>
</evidence>
<organism evidence="2">
    <name type="scientific">marine sediment metagenome</name>
    <dbReference type="NCBI Taxonomy" id="412755"/>
    <lineage>
        <taxon>unclassified sequences</taxon>
        <taxon>metagenomes</taxon>
        <taxon>ecological metagenomes</taxon>
    </lineage>
</organism>
<dbReference type="AlphaFoldDB" id="X1TLB2"/>
<protein>
    <submittedName>
        <fullName evidence="2">Uncharacterized protein</fullName>
    </submittedName>
</protein>
<reference evidence="2" key="1">
    <citation type="journal article" date="2014" name="Front. Microbiol.">
        <title>High frequency of phylogenetically diverse reductive dehalogenase-homologous genes in deep subseafloor sedimentary metagenomes.</title>
        <authorList>
            <person name="Kawai M."/>
            <person name="Futagami T."/>
            <person name="Toyoda A."/>
            <person name="Takaki Y."/>
            <person name="Nishi S."/>
            <person name="Hori S."/>
            <person name="Arai W."/>
            <person name="Tsubouchi T."/>
            <person name="Morono Y."/>
            <person name="Uchiyama I."/>
            <person name="Ito T."/>
            <person name="Fujiyama A."/>
            <person name="Inagaki F."/>
            <person name="Takami H."/>
        </authorList>
    </citation>
    <scope>NUCLEOTIDE SEQUENCE</scope>
    <source>
        <strain evidence="2">Expedition CK06-06</strain>
    </source>
</reference>
<feature type="non-terminal residue" evidence="2">
    <location>
        <position position="1"/>
    </location>
</feature>
<gene>
    <name evidence="2" type="ORF">S12H4_50461</name>
</gene>
<proteinExistence type="predicted"/>
<accession>X1TLB2</accession>
<name>X1TLB2_9ZZZZ</name>
<evidence type="ECO:0000256" key="1">
    <source>
        <dbReference type="SAM" id="MobiDB-lite"/>
    </source>
</evidence>
<dbReference type="EMBL" id="BARW01031779">
    <property type="protein sequence ID" value="GAJ06108.1"/>
    <property type="molecule type" value="Genomic_DNA"/>
</dbReference>